<dbReference type="PANTHER" id="PTHR47893:SF1">
    <property type="entry name" value="REGULATORY PROTEIN PCHR"/>
    <property type="match status" value="1"/>
</dbReference>
<dbReference type="Gene3D" id="1.10.10.60">
    <property type="entry name" value="Homeodomain-like"/>
    <property type="match status" value="1"/>
</dbReference>
<dbReference type="Pfam" id="PF12833">
    <property type="entry name" value="HTH_18"/>
    <property type="match status" value="1"/>
</dbReference>
<name>A0ABS7PZ36_9SPHN</name>
<dbReference type="InterPro" id="IPR018060">
    <property type="entry name" value="HTH_AraC"/>
</dbReference>
<dbReference type="PANTHER" id="PTHR47893">
    <property type="entry name" value="REGULATORY PROTEIN PCHR"/>
    <property type="match status" value="1"/>
</dbReference>
<dbReference type="InterPro" id="IPR018062">
    <property type="entry name" value="HTH_AraC-typ_CS"/>
</dbReference>
<protein>
    <submittedName>
        <fullName evidence="5">AraC family transcriptional regulator</fullName>
    </submittedName>
</protein>
<evidence type="ECO:0000259" key="4">
    <source>
        <dbReference type="PROSITE" id="PS01124"/>
    </source>
</evidence>
<sequence>MTNPNFPPRTPATRSIQDMKRMFRSAHDTGVRTPGADDGWFKPLGEAGFRYDYDINVARGGWEFHELGNGLSLIVTDMVAVMPTPRSHRMTDHLVMSIVVDGVIPFADPGGTTPADPMTRGFCTVYGLREGGAVETFYEPGKHLRWISIVIDCEHFRDATGIDPRALPQDMRAFLDGDELRARHVPVTHPAVSLAAVHLLECPYDGMFRTAYMRAKASELICHVLAAMTDAAHVHLGERLSAADLRRLEKAMQILRANPQAPVRVDDLAGMVGMSRRRLQHGFRQLYGETVCNVRDRLRMDLALDLVIDSDMPMIEIALETGYEHPASFTRAFKSTFAASPIAARNAARAGRFARRRQEAARTRPAP</sequence>
<organism evidence="5 6">
    <name type="scientific">Sphingomonas colocasiae</name>
    <dbReference type="NCBI Taxonomy" id="1848973"/>
    <lineage>
        <taxon>Bacteria</taxon>
        <taxon>Pseudomonadati</taxon>
        <taxon>Pseudomonadota</taxon>
        <taxon>Alphaproteobacteria</taxon>
        <taxon>Sphingomonadales</taxon>
        <taxon>Sphingomonadaceae</taxon>
        <taxon>Sphingomonas</taxon>
    </lineage>
</organism>
<proteinExistence type="predicted"/>
<dbReference type="InterPro" id="IPR053142">
    <property type="entry name" value="PchR_regulatory_protein"/>
</dbReference>
<dbReference type="PROSITE" id="PS01124">
    <property type="entry name" value="HTH_ARAC_FAMILY_2"/>
    <property type="match status" value="1"/>
</dbReference>
<keyword evidence="2" id="KW-0238">DNA-binding</keyword>
<evidence type="ECO:0000256" key="1">
    <source>
        <dbReference type="ARBA" id="ARBA00023015"/>
    </source>
</evidence>
<gene>
    <name evidence="5" type="ORF">K7G82_28135</name>
</gene>
<evidence type="ECO:0000256" key="3">
    <source>
        <dbReference type="ARBA" id="ARBA00023163"/>
    </source>
</evidence>
<evidence type="ECO:0000313" key="5">
    <source>
        <dbReference type="EMBL" id="MBY8826204.1"/>
    </source>
</evidence>
<keyword evidence="1" id="KW-0805">Transcription regulation</keyword>
<evidence type="ECO:0000256" key="2">
    <source>
        <dbReference type="ARBA" id="ARBA00023125"/>
    </source>
</evidence>
<accession>A0ABS7PZ36</accession>
<dbReference type="SUPFAM" id="SSF46689">
    <property type="entry name" value="Homeodomain-like"/>
    <property type="match status" value="2"/>
</dbReference>
<feature type="domain" description="HTH araC/xylS-type" evidence="4">
    <location>
        <begin position="249"/>
        <end position="347"/>
    </location>
</feature>
<dbReference type="SMART" id="SM00342">
    <property type="entry name" value="HTH_ARAC"/>
    <property type="match status" value="1"/>
</dbReference>
<keyword evidence="6" id="KW-1185">Reference proteome</keyword>
<dbReference type="RefSeq" id="WP_222993634.1">
    <property type="nucleotide sequence ID" value="NZ_JAINVV010000015.1"/>
</dbReference>
<dbReference type="InterPro" id="IPR009057">
    <property type="entry name" value="Homeodomain-like_sf"/>
</dbReference>
<dbReference type="EMBL" id="JAINVV010000015">
    <property type="protein sequence ID" value="MBY8826204.1"/>
    <property type="molecule type" value="Genomic_DNA"/>
</dbReference>
<comment type="caution">
    <text evidence="5">The sequence shown here is derived from an EMBL/GenBank/DDBJ whole genome shotgun (WGS) entry which is preliminary data.</text>
</comment>
<reference evidence="5 6" key="1">
    <citation type="submission" date="2021-08" db="EMBL/GenBank/DDBJ databases">
        <authorList>
            <person name="Tuo L."/>
        </authorList>
    </citation>
    <scope>NUCLEOTIDE SEQUENCE [LARGE SCALE GENOMIC DNA]</scope>
    <source>
        <strain evidence="5 6">JCM 31229</strain>
    </source>
</reference>
<dbReference type="Proteomes" id="UP000706039">
    <property type="component" value="Unassembled WGS sequence"/>
</dbReference>
<keyword evidence="3" id="KW-0804">Transcription</keyword>
<dbReference type="PROSITE" id="PS00041">
    <property type="entry name" value="HTH_ARAC_FAMILY_1"/>
    <property type="match status" value="1"/>
</dbReference>
<evidence type="ECO:0000313" key="6">
    <source>
        <dbReference type="Proteomes" id="UP000706039"/>
    </source>
</evidence>